<name>A0A847SC87_9NEIS</name>
<accession>A0A847SC87</accession>
<dbReference type="RefSeq" id="WP_168875233.1">
    <property type="nucleotide sequence ID" value="NZ_JABAIM010000001.1"/>
</dbReference>
<keyword evidence="1" id="KW-0812">Transmembrane</keyword>
<evidence type="ECO:0000313" key="2">
    <source>
        <dbReference type="EMBL" id="NLR73562.1"/>
    </source>
</evidence>
<keyword evidence="1" id="KW-0472">Membrane</keyword>
<evidence type="ECO:0000313" key="3">
    <source>
        <dbReference type="Proteomes" id="UP000587991"/>
    </source>
</evidence>
<comment type="caution">
    <text evidence="2">The sequence shown here is derived from an EMBL/GenBank/DDBJ whole genome shotgun (WGS) entry which is preliminary data.</text>
</comment>
<dbReference type="Proteomes" id="UP000587991">
    <property type="component" value="Unassembled WGS sequence"/>
</dbReference>
<protein>
    <submittedName>
        <fullName evidence="2">Uncharacterized protein</fullName>
    </submittedName>
</protein>
<organism evidence="2 3">
    <name type="scientific">Leeia aquatica</name>
    <dbReference type="NCBI Taxonomy" id="2725557"/>
    <lineage>
        <taxon>Bacteria</taxon>
        <taxon>Pseudomonadati</taxon>
        <taxon>Pseudomonadota</taxon>
        <taxon>Betaproteobacteria</taxon>
        <taxon>Neisseriales</taxon>
        <taxon>Leeiaceae</taxon>
        <taxon>Leeia</taxon>
    </lineage>
</organism>
<dbReference type="AlphaFoldDB" id="A0A847SC87"/>
<sequence>MATNQKEKGDGHGLLEILKLYWAAYGGWRALWRSPYLWLSFCLLLLTTHYWLTEAWWEQVFSVMPSMLGFTLGGFAVFLGFGDEKFKSIISGQMPEDGGRPSPYLEVSATFLHFVLVQMIALISAVIARATNFALPVEFSCLTKMLGIIRVLGDMVGYWLYLYGLCITAAAALAIFRTAHWYDTHQTNNRENQ</sequence>
<feature type="transmembrane region" description="Helical" evidence="1">
    <location>
        <begin position="158"/>
        <end position="176"/>
    </location>
</feature>
<gene>
    <name evidence="2" type="ORF">HF682_00100</name>
</gene>
<feature type="transmembrane region" description="Helical" evidence="1">
    <location>
        <begin position="36"/>
        <end position="53"/>
    </location>
</feature>
<keyword evidence="1" id="KW-1133">Transmembrane helix</keyword>
<reference evidence="2 3" key="1">
    <citation type="submission" date="2020-04" db="EMBL/GenBank/DDBJ databases">
        <title>Draft genome of Leeia sp. IMCC25680.</title>
        <authorList>
            <person name="Song J."/>
            <person name="Cho J.-C."/>
        </authorList>
    </citation>
    <scope>NUCLEOTIDE SEQUENCE [LARGE SCALE GENOMIC DNA]</scope>
    <source>
        <strain evidence="2 3">IMCC25680</strain>
    </source>
</reference>
<keyword evidence="3" id="KW-1185">Reference proteome</keyword>
<proteinExistence type="predicted"/>
<feature type="transmembrane region" description="Helical" evidence="1">
    <location>
        <begin position="103"/>
        <end position="128"/>
    </location>
</feature>
<dbReference type="EMBL" id="JABAIM010000001">
    <property type="protein sequence ID" value="NLR73562.1"/>
    <property type="molecule type" value="Genomic_DNA"/>
</dbReference>
<feature type="transmembrane region" description="Helical" evidence="1">
    <location>
        <begin position="59"/>
        <end position="82"/>
    </location>
</feature>
<evidence type="ECO:0000256" key="1">
    <source>
        <dbReference type="SAM" id="Phobius"/>
    </source>
</evidence>